<name>A0A857J919_9BURK</name>
<keyword evidence="1" id="KW-0732">Signal</keyword>
<proteinExistence type="inferred from homology"/>
<evidence type="ECO:0000256" key="4">
    <source>
        <dbReference type="RuleBase" id="RU361153"/>
    </source>
</evidence>
<dbReference type="EMBL" id="CP047650">
    <property type="protein sequence ID" value="QHI99549.1"/>
    <property type="molecule type" value="Genomic_DNA"/>
</dbReference>
<feature type="domain" description="Glycoside hydrolase family 5" evidence="5">
    <location>
        <begin position="77"/>
        <end position="350"/>
    </location>
</feature>
<dbReference type="InterPro" id="IPR017853">
    <property type="entry name" value="GH"/>
</dbReference>
<dbReference type="GO" id="GO:0008422">
    <property type="term" value="F:beta-glucosidase activity"/>
    <property type="evidence" value="ECO:0007669"/>
    <property type="project" value="TreeGrafter"/>
</dbReference>
<accession>A0A857J919</accession>
<reference evidence="6 7" key="1">
    <citation type="submission" date="2020-01" db="EMBL/GenBank/DDBJ databases">
        <title>Genome sequencing of strain KACC 21265.</title>
        <authorList>
            <person name="Heo J."/>
            <person name="Kim S.-J."/>
            <person name="Kim J.-S."/>
            <person name="Hong S.-B."/>
            <person name="Kwon S.-W."/>
        </authorList>
    </citation>
    <scope>NUCLEOTIDE SEQUENCE [LARGE SCALE GENOMIC DNA]</scope>
    <source>
        <strain evidence="6 7">KACC 21265</strain>
    </source>
</reference>
<protein>
    <submittedName>
        <fullName evidence="6">Cellulase family glycosylhydrolase</fullName>
    </submittedName>
</protein>
<keyword evidence="2 4" id="KW-0378">Hydrolase</keyword>
<dbReference type="KEGG" id="xyk:GT347_17165"/>
<evidence type="ECO:0000313" key="6">
    <source>
        <dbReference type="EMBL" id="QHI99549.1"/>
    </source>
</evidence>
<dbReference type="GO" id="GO:0009251">
    <property type="term" value="P:glucan catabolic process"/>
    <property type="evidence" value="ECO:0007669"/>
    <property type="project" value="TreeGrafter"/>
</dbReference>
<keyword evidence="3 4" id="KW-0326">Glycosidase</keyword>
<evidence type="ECO:0000256" key="2">
    <source>
        <dbReference type="ARBA" id="ARBA00022801"/>
    </source>
</evidence>
<dbReference type="AlphaFoldDB" id="A0A857J919"/>
<evidence type="ECO:0000259" key="5">
    <source>
        <dbReference type="Pfam" id="PF00150"/>
    </source>
</evidence>
<dbReference type="RefSeq" id="WP_160553361.1">
    <property type="nucleotide sequence ID" value="NZ_CP047650.1"/>
</dbReference>
<dbReference type="InterPro" id="IPR001547">
    <property type="entry name" value="Glyco_hydro_5"/>
</dbReference>
<sequence>MQSTDHQRRKLVIALAGTAAAPAVLAQSGGKRGRSGEGFDEPATAEQYVAAMHLGCQAGDYLETAYEPAGQRNAVGAADFDVMRNEGGFDHVRIPANCAAHATVDGVISEAFLVKLDNQIKLALERFERVLVDPLHHYLQWKGDHHYDKFYDDSAAVAQLTSDQHAVRATAMWVQMAKRYQSLSLRLSFDLINEPVSAPQQDGFPVGLTSDQLNSWYTQVIAAIRATGGNNARRMIWLEPWDNRLNLLAIPSDAGPLGVSPHYYSPFEFTHREGSLTAAGLANFSADIEYAKRWGRLNRVPIWIGEVGVSKVRQASKIPRPEADRAEYTAHVRNVGLATGVPMCYWGYNAAFAQYDQAARQWLPGMRQAVSGLPQPYPVRTVPAFTVLKGGRMAQGFFANGQWPGFRWDPETGILTAQANDSGSERTVTIVFPEIAIESGQSWIVRALEFTGNWRIGVLPIFFDADRPNQNGKRGIDGRGVNEAGKQFYPYRPMAPGGFDTPMGTIVSPGTFMGVDLGLQPGSPGGQIRFACIRSV</sequence>
<gene>
    <name evidence="6" type="ORF">GT347_17165</name>
</gene>
<dbReference type="PANTHER" id="PTHR31297:SF17">
    <property type="entry name" value="ENDOGLUCANASE"/>
    <property type="match status" value="1"/>
</dbReference>
<evidence type="ECO:0000256" key="3">
    <source>
        <dbReference type="ARBA" id="ARBA00023295"/>
    </source>
</evidence>
<dbReference type="Pfam" id="PF00150">
    <property type="entry name" value="Cellulase"/>
    <property type="match status" value="1"/>
</dbReference>
<dbReference type="GO" id="GO:0005576">
    <property type="term" value="C:extracellular region"/>
    <property type="evidence" value="ECO:0007669"/>
    <property type="project" value="TreeGrafter"/>
</dbReference>
<dbReference type="InterPro" id="IPR050386">
    <property type="entry name" value="Glycosyl_hydrolase_5"/>
</dbReference>
<evidence type="ECO:0000313" key="7">
    <source>
        <dbReference type="Proteomes" id="UP000464787"/>
    </source>
</evidence>
<dbReference type="Gene3D" id="3.20.20.80">
    <property type="entry name" value="Glycosidases"/>
    <property type="match status" value="1"/>
</dbReference>
<organism evidence="6 7">
    <name type="scientific">Xylophilus rhododendri</name>
    <dbReference type="NCBI Taxonomy" id="2697032"/>
    <lineage>
        <taxon>Bacteria</taxon>
        <taxon>Pseudomonadati</taxon>
        <taxon>Pseudomonadota</taxon>
        <taxon>Betaproteobacteria</taxon>
        <taxon>Burkholderiales</taxon>
        <taxon>Xylophilus</taxon>
    </lineage>
</organism>
<comment type="similarity">
    <text evidence="4">Belongs to the glycosyl hydrolase 5 (cellulase A) family.</text>
</comment>
<keyword evidence="7" id="KW-1185">Reference proteome</keyword>
<dbReference type="GO" id="GO:0009986">
    <property type="term" value="C:cell surface"/>
    <property type="evidence" value="ECO:0007669"/>
    <property type="project" value="TreeGrafter"/>
</dbReference>
<evidence type="ECO:0000256" key="1">
    <source>
        <dbReference type="ARBA" id="ARBA00022729"/>
    </source>
</evidence>
<dbReference type="Proteomes" id="UP000464787">
    <property type="component" value="Chromosome"/>
</dbReference>
<dbReference type="PANTHER" id="PTHR31297">
    <property type="entry name" value="GLUCAN ENDO-1,6-BETA-GLUCOSIDASE B"/>
    <property type="match status" value="1"/>
</dbReference>
<dbReference type="SUPFAM" id="SSF51445">
    <property type="entry name" value="(Trans)glycosidases"/>
    <property type="match status" value="1"/>
</dbReference>